<proteinExistence type="inferred from homology"/>
<dbReference type="SMART" id="SM00833">
    <property type="entry name" value="CobW_C"/>
    <property type="match status" value="1"/>
</dbReference>
<evidence type="ECO:0000256" key="1">
    <source>
        <dbReference type="ARBA" id="ARBA00022741"/>
    </source>
</evidence>
<dbReference type="GO" id="GO:0000166">
    <property type="term" value="F:nucleotide binding"/>
    <property type="evidence" value="ECO:0007669"/>
    <property type="project" value="UniProtKB-KW"/>
</dbReference>
<sequence>MRNSILPVTVLTGFLGSGKTSLINRILKGDHGKRIAVMVNDFGRINIDEMLISSIDGNIVTLENGCACCSLANDLAMSFQQVLPLSPDHIFVEASGVANPYAIVRTIQRPALRNSVQLDSVIAMVDAAEFPSLYASGGNANLRNLIVDQITVADIIIVNKIDLVSEAELNEVKRQVQQIARWARLITTCYADIPMDIVMNLDIKPKAASPYSAVKADIGNHHNLFDSWSFISDRPFSLSALKKQLNQLPASILRAKGVLMTSELPEERIILQQVGVRSNFTHGGAWAKQTRRSQLVLIGLAGNLDKSQLQHSFECCLAG</sequence>
<dbReference type="SUPFAM" id="SSF90002">
    <property type="entry name" value="Hypothetical protein YjiA, C-terminal domain"/>
    <property type="match status" value="1"/>
</dbReference>
<comment type="function">
    <text evidence="5">Zinc chaperone that directly transfers zinc cofactor to target proteins, thereby activating them. Zinc is transferred from the CXCC motif in the GTPase domain to the zinc binding site in target proteins in a process requiring GTP hydrolysis.</text>
</comment>
<dbReference type="GO" id="GO:0016787">
    <property type="term" value="F:hydrolase activity"/>
    <property type="evidence" value="ECO:0007669"/>
    <property type="project" value="UniProtKB-KW"/>
</dbReference>
<comment type="catalytic activity">
    <reaction evidence="6">
        <text>GTP + H2O = GDP + phosphate + H(+)</text>
        <dbReference type="Rhea" id="RHEA:19669"/>
        <dbReference type="ChEBI" id="CHEBI:15377"/>
        <dbReference type="ChEBI" id="CHEBI:15378"/>
        <dbReference type="ChEBI" id="CHEBI:37565"/>
        <dbReference type="ChEBI" id="CHEBI:43474"/>
        <dbReference type="ChEBI" id="CHEBI:58189"/>
    </reaction>
    <physiologicalReaction direction="left-to-right" evidence="6">
        <dbReference type="Rhea" id="RHEA:19670"/>
    </physiologicalReaction>
</comment>
<evidence type="ECO:0000256" key="5">
    <source>
        <dbReference type="ARBA" id="ARBA00045658"/>
    </source>
</evidence>
<comment type="similarity">
    <text evidence="4">Belongs to the SIMIBI class G3E GTPase family. ZNG1 subfamily.</text>
</comment>
<dbReference type="Pfam" id="PF02492">
    <property type="entry name" value="cobW"/>
    <property type="match status" value="1"/>
</dbReference>
<dbReference type="EMBL" id="QJPH01000470">
    <property type="protein sequence ID" value="PZN73007.1"/>
    <property type="molecule type" value="Genomic_DNA"/>
</dbReference>
<dbReference type="InterPro" id="IPR003495">
    <property type="entry name" value="CobW/HypB/UreG_nucleotide-bd"/>
</dbReference>
<dbReference type="InterPro" id="IPR011629">
    <property type="entry name" value="CobW-like_C"/>
</dbReference>
<evidence type="ECO:0000259" key="7">
    <source>
        <dbReference type="SMART" id="SM00833"/>
    </source>
</evidence>
<evidence type="ECO:0000256" key="6">
    <source>
        <dbReference type="ARBA" id="ARBA00049117"/>
    </source>
</evidence>
<keyword evidence="1" id="KW-0547">Nucleotide-binding</keyword>
<accession>A0A2W4SNE1</accession>
<organism evidence="8 9">
    <name type="scientific">Candidatus Methylumidiphilus alinenensis</name>
    <dbReference type="NCBI Taxonomy" id="2202197"/>
    <lineage>
        <taxon>Bacteria</taxon>
        <taxon>Pseudomonadati</taxon>
        <taxon>Pseudomonadota</taxon>
        <taxon>Gammaproteobacteria</taxon>
        <taxon>Methylococcales</taxon>
        <taxon>Candidatus Methylumidiphilus</taxon>
    </lineage>
</organism>
<name>A0A2W4SNE1_9GAMM</name>
<dbReference type="Gene3D" id="3.30.1220.10">
    <property type="entry name" value="CobW-like, C-terminal domain"/>
    <property type="match status" value="1"/>
</dbReference>
<gene>
    <name evidence="8" type="ORF">DM484_23495</name>
</gene>
<evidence type="ECO:0000256" key="3">
    <source>
        <dbReference type="ARBA" id="ARBA00023186"/>
    </source>
</evidence>
<dbReference type="SUPFAM" id="SSF52540">
    <property type="entry name" value="P-loop containing nucleoside triphosphate hydrolases"/>
    <property type="match status" value="1"/>
</dbReference>
<keyword evidence="2" id="KW-0378">Hydrolase</keyword>
<dbReference type="Gene3D" id="3.40.50.300">
    <property type="entry name" value="P-loop containing nucleotide triphosphate hydrolases"/>
    <property type="match status" value="1"/>
</dbReference>
<dbReference type="PANTHER" id="PTHR13748:SF62">
    <property type="entry name" value="COBW DOMAIN-CONTAINING PROTEIN"/>
    <property type="match status" value="1"/>
</dbReference>
<dbReference type="PANTHER" id="PTHR13748">
    <property type="entry name" value="COBW-RELATED"/>
    <property type="match status" value="1"/>
</dbReference>
<dbReference type="CDD" id="cd03112">
    <property type="entry name" value="CobW-like"/>
    <property type="match status" value="1"/>
</dbReference>
<reference evidence="8 9" key="1">
    <citation type="journal article" date="2018" name="Aquat. Microb. Ecol.">
        <title>Gammaproteobacterial methanotrophs dominate.</title>
        <authorList>
            <person name="Rissanen A.J."/>
            <person name="Saarenheimo J."/>
            <person name="Tiirola M."/>
            <person name="Peura S."/>
            <person name="Aalto S.L."/>
            <person name="Karvinen A."/>
            <person name="Nykanen H."/>
        </authorList>
    </citation>
    <scope>NUCLEOTIDE SEQUENCE [LARGE SCALE GENOMIC DNA]</scope>
    <source>
        <strain evidence="8">AMbin10</strain>
    </source>
</reference>
<dbReference type="Proteomes" id="UP000249396">
    <property type="component" value="Unassembled WGS sequence"/>
</dbReference>
<evidence type="ECO:0000256" key="2">
    <source>
        <dbReference type="ARBA" id="ARBA00022801"/>
    </source>
</evidence>
<dbReference type="AlphaFoldDB" id="A0A2W4SNE1"/>
<evidence type="ECO:0000313" key="8">
    <source>
        <dbReference type="EMBL" id="PZN73007.1"/>
    </source>
</evidence>
<dbReference type="InterPro" id="IPR036627">
    <property type="entry name" value="CobW-likC_sf"/>
</dbReference>
<dbReference type="InterPro" id="IPR051316">
    <property type="entry name" value="Zinc-reg_GTPase_activator"/>
</dbReference>
<dbReference type="InterPro" id="IPR027417">
    <property type="entry name" value="P-loop_NTPase"/>
</dbReference>
<feature type="domain" description="CobW C-terminal" evidence="7">
    <location>
        <begin position="225"/>
        <end position="317"/>
    </location>
</feature>
<evidence type="ECO:0000313" key="9">
    <source>
        <dbReference type="Proteomes" id="UP000249396"/>
    </source>
</evidence>
<comment type="caution">
    <text evidence="8">The sequence shown here is derived from an EMBL/GenBank/DDBJ whole genome shotgun (WGS) entry which is preliminary data.</text>
</comment>
<keyword evidence="3" id="KW-0143">Chaperone</keyword>
<protein>
    <submittedName>
        <fullName evidence="8">GTP-binding protein</fullName>
    </submittedName>
</protein>
<dbReference type="GO" id="GO:0005737">
    <property type="term" value="C:cytoplasm"/>
    <property type="evidence" value="ECO:0007669"/>
    <property type="project" value="TreeGrafter"/>
</dbReference>
<dbReference type="Pfam" id="PF07683">
    <property type="entry name" value="CobW_C"/>
    <property type="match status" value="1"/>
</dbReference>
<evidence type="ECO:0000256" key="4">
    <source>
        <dbReference type="ARBA" id="ARBA00034320"/>
    </source>
</evidence>